<name>A0A8I1GI55_9HYPH</name>
<reference evidence="1 2" key="1">
    <citation type="submission" date="2020-12" db="EMBL/GenBank/DDBJ databases">
        <title>Revised draft genomes of Rhodomicrobium vannielii ATCC 17100 and Rhodomicrobium udaipurense JA643.</title>
        <authorList>
            <person name="Conners E.M."/>
            <person name="Davenport E.J."/>
            <person name="Bose A."/>
        </authorList>
    </citation>
    <scope>NUCLEOTIDE SEQUENCE [LARGE SCALE GENOMIC DNA]</scope>
    <source>
        <strain evidence="1 2">JA643</strain>
    </source>
</reference>
<dbReference type="RefSeq" id="WP_199502519.1">
    <property type="nucleotide sequence ID" value="NZ_JAEMUK010000081.1"/>
</dbReference>
<keyword evidence="2" id="KW-1185">Reference proteome</keyword>
<comment type="caution">
    <text evidence="1">The sequence shown here is derived from an EMBL/GenBank/DDBJ whole genome shotgun (WGS) entry which is preliminary data.</text>
</comment>
<dbReference type="Gene3D" id="1.10.8.10">
    <property type="entry name" value="DNA helicase RuvA subunit, C-terminal domain"/>
    <property type="match status" value="1"/>
</dbReference>
<protein>
    <submittedName>
        <fullName evidence="1">Chromosome partitioning protein ParB</fullName>
    </submittedName>
</protein>
<dbReference type="InterPro" id="IPR016932">
    <property type="entry name" value="UCP029669"/>
</dbReference>
<dbReference type="AlphaFoldDB" id="A0A8I1GI55"/>
<dbReference type="EMBL" id="JAEMUK010000081">
    <property type="protein sequence ID" value="MBJ7544821.1"/>
    <property type="molecule type" value="Genomic_DNA"/>
</dbReference>
<dbReference type="Proteomes" id="UP000623250">
    <property type="component" value="Unassembled WGS sequence"/>
</dbReference>
<dbReference type="InterPro" id="IPR014956">
    <property type="entry name" value="ParBc_2"/>
</dbReference>
<dbReference type="SUPFAM" id="SSF110849">
    <property type="entry name" value="ParB/Sulfiredoxin"/>
    <property type="match status" value="1"/>
</dbReference>
<organism evidence="1 2">
    <name type="scientific">Rhodomicrobium udaipurense</name>
    <dbReference type="NCBI Taxonomy" id="1202716"/>
    <lineage>
        <taxon>Bacteria</taxon>
        <taxon>Pseudomonadati</taxon>
        <taxon>Pseudomonadota</taxon>
        <taxon>Alphaproteobacteria</taxon>
        <taxon>Hyphomicrobiales</taxon>
        <taxon>Hyphomicrobiaceae</taxon>
        <taxon>Rhodomicrobium</taxon>
    </lineage>
</organism>
<proteinExistence type="predicted"/>
<dbReference type="Pfam" id="PF08857">
    <property type="entry name" value="ParBc_2"/>
    <property type="match status" value="1"/>
</dbReference>
<dbReference type="PIRSF" id="PIRSF029669">
    <property type="entry name" value="UCP029669"/>
    <property type="match status" value="1"/>
</dbReference>
<dbReference type="Gene3D" id="3.90.1530.10">
    <property type="entry name" value="Conserved hypothetical protein from pyrococcus furiosus pfu- 392566-001, ParB domain"/>
    <property type="match status" value="1"/>
</dbReference>
<dbReference type="CDD" id="cd16390">
    <property type="entry name" value="ParB_N_Srx_like"/>
    <property type="match status" value="1"/>
</dbReference>
<gene>
    <name evidence="1" type="ORF">JDN41_14800</name>
</gene>
<evidence type="ECO:0000313" key="1">
    <source>
        <dbReference type="EMBL" id="MBJ7544821.1"/>
    </source>
</evidence>
<accession>A0A8I1GI55</accession>
<dbReference type="InterPro" id="IPR036086">
    <property type="entry name" value="ParB/Sulfiredoxin_sf"/>
</dbReference>
<evidence type="ECO:0000313" key="2">
    <source>
        <dbReference type="Proteomes" id="UP000623250"/>
    </source>
</evidence>
<sequence>MLLPNLGTPVFHTVSIADLRPTQMTVGQREVESRAARLEMMGRDERNRYLVKHAIPVVKGPKGRLFAIDRHHLLAALLMAGAREVPVRPVFDFRDIDNGAFFEVMDSLGLLHPFDDEGHRREYDDIPPRIDDMIDDPFRSLAGALRREGAYSKDRTPFSEFLWADFLRRRIERVKVETQFETALAPALELAGRSEARDLPGWHANGA</sequence>